<dbReference type="PANTHER" id="PTHR45982">
    <property type="entry name" value="REGULATOR OF CHROMOSOME CONDENSATION"/>
    <property type="match status" value="1"/>
</dbReference>
<evidence type="ECO:0000256" key="1">
    <source>
        <dbReference type="ARBA" id="ARBA00022658"/>
    </source>
</evidence>
<feature type="repeat" description="RCC1" evidence="3">
    <location>
        <begin position="522"/>
        <end position="576"/>
    </location>
</feature>
<evidence type="ECO:0000256" key="2">
    <source>
        <dbReference type="ARBA" id="ARBA00022737"/>
    </source>
</evidence>
<feature type="compositionally biased region" description="Low complexity" evidence="4">
    <location>
        <begin position="43"/>
        <end position="85"/>
    </location>
</feature>
<dbReference type="InterPro" id="IPR000408">
    <property type="entry name" value="Reg_chr_condens"/>
</dbReference>
<dbReference type="GO" id="GO:0005737">
    <property type="term" value="C:cytoplasm"/>
    <property type="evidence" value="ECO:0007669"/>
    <property type="project" value="TreeGrafter"/>
</dbReference>
<sequence length="580" mass="62295">MAPRTTTQKANTKAKMAAAPPAATKRSREEAEEPNKAVKRVQNASKPAAASKNSATKSTVAKSSSTSKPAASKKAPVKQSDAAKPAAKKQNPKPSASKKRARDETEESKPSKRAKAEPKKATVKEPAAQKQAAKKPAKPKVIVNTPPTTTKHIYVMGEGSAGELGLGATKGACNVKRPRLNPILEEKGIVDLAVGGMHCIALTKDNELVSWGVNDNKALGRPLPEWSGRDVDEDASDFDDDEGLELNPYESAPTAIPKEYFPPGTKFTMLAAGDSTSYAVTDEGNVYGWGTYRNAEGIWGFRVDEEGKMVKEQKVPVQITNLKNITAVSCGDNHTLALDNKGVVWAWGSGQQDQLGRRIVARHAEKNLIPAPVPIPKSAKIEKIIAGPNHSFAIEKTGTVWTWGLNNFAQTGIPYGKDKDNDMITAPTKVKALEGHKIVNIGTGANHSIALTEDGDLLTFGRLENYALGIKFDDIVDNEDLVRKNEQNKPKILLKPMKIDIPAKFSFIACGPDHNIAITTDGKAWGWGFNTNLQLGVGRDDDDVKMPEQITSKHIADVKLDWAGCGGQFSMVGASANTSA</sequence>
<dbReference type="PRINTS" id="PR00633">
    <property type="entry name" value="RCCNDNSATION"/>
</dbReference>
<dbReference type="GO" id="GO:0005085">
    <property type="term" value="F:guanyl-nucleotide exchange factor activity"/>
    <property type="evidence" value="ECO:0007669"/>
    <property type="project" value="TreeGrafter"/>
</dbReference>
<protein>
    <recommendedName>
        <fullName evidence="5">RCC1-like domain-containing protein</fullName>
    </recommendedName>
</protein>
<accession>A0A0D1Z547</accession>
<proteinExistence type="predicted"/>
<feature type="compositionally biased region" description="Basic residues" evidence="4">
    <location>
        <begin position="86"/>
        <end position="100"/>
    </location>
</feature>
<dbReference type="GeneID" id="27309000"/>
<keyword evidence="7" id="KW-1185">Reference proteome</keyword>
<dbReference type="Pfam" id="PF25390">
    <property type="entry name" value="WD40_RLD"/>
    <property type="match status" value="1"/>
</dbReference>
<feature type="domain" description="RCC1-like" evidence="5">
    <location>
        <begin position="153"/>
        <end position="572"/>
    </location>
</feature>
<keyword evidence="2" id="KW-0677">Repeat</keyword>
<dbReference type="HOGENOM" id="CLU_005210_4_0_1"/>
<dbReference type="InterPro" id="IPR009091">
    <property type="entry name" value="RCC1/BLIP-II"/>
</dbReference>
<dbReference type="EMBL" id="KN847531">
    <property type="protein sequence ID" value="KIW08087.1"/>
    <property type="molecule type" value="Genomic_DNA"/>
</dbReference>
<keyword evidence="1" id="KW-0344">Guanine-nucleotide releasing factor</keyword>
<gene>
    <name evidence="6" type="ORF">PV09_01027</name>
</gene>
<dbReference type="Gene3D" id="2.130.10.30">
    <property type="entry name" value="Regulator of chromosome condensation 1/beta-lactamase-inhibitor protein II"/>
    <property type="match status" value="1"/>
</dbReference>
<feature type="repeat" description="RCC1" evidence="3">
    <location>
        <begin position="398"/>
        <end position="454"/>
    </location>
</feature>
<name>A0A0D1Z547_9PEZI</name>
<organism evidence="6 7">
    <name type="scientific">Verruconis gallopava</name>
    <dbReference type="NCBI Taxonomy" id="253628"/>
    <lineage>
        <taxon>Eukaryota</taxon>
        <taxon>Fungi</taxon>
        <taxon>Dikarya</taxon>
        <taxon>Ascomycota</taxon>
        <taxon>Pezizomycotina</taxon>
        <taxon>Dothideomycetes</taxon>
        <taxon>Pleosporomycetidae</taxon>
        <taxon>Venturiales</taxon>
        <taxon>Sympoventuriaceae</taxon>
        <taxon>Verruconis</taxon>
    </lineage>
</organism>
<dbReference type="FunCoup" id="A0A0D1Z547">
    <property type="interactions" value="958"/>
</dbReference>
<evidence type="ECO:0000259" key="5">
    <source>
        <dbReference type="Pfam" id="PF25390"/>
    </source>
</evidence>
<dbReference type="InterPro" id="IPR051553">
    <property type="entry name" value="Ran_GTPase-activating"/>
</dbReference>
<feature type="region of interest" description="Disordered" evidence="4">
    <location>
        <begin position="1"/>
        <end position="145"/>
    </location>
</feature>
<evidence type="ECO:0000256" key="3">
    <source>
        <dbReference type="PROSITE-ProRule" id="PRU00235"/>
    </source>
</evidence>
<feature type="compositionally biased region" description="Low complexity" evidence="4">
    <location>
        <begin position="1"/>
        <end position="24"/>
    </location>
</feature>
<feature type="repeat" description="RCC1" evidence="3">
    <location>
        <begin position="455"/>
        <end position="521"/>
    </location>
</feature>
<evidence type="ECO:0000313" key="6">
    <source>
        <dbReference type="EMBL" id="KIW08087.1"/>
    </source>
</evidence>
<evidence type="ECO:0000313" key="7">
    <source>
        <dbReference type="Proteomes" id="UP000053259"/>
    </source>
</evidence>
<dbReference type="PROSITE" id="PS00626">
    <property type="entry name" value="RCC1_2"/>
    <property type="match status" value="2"/>
</dbReference>
<feature type="compositionally biased region" description="Basic and acidic residues" evidence="4">
    <location>
        <begin position="26"/>
        <end position="36"/>
    </location>
</feature>
<dbReference type="OrthoDB" id="61110at2759"/>
<reference evidence="6 7" key="1">
    <citation type="submission" date="2015-01" db="EMBL/GenBank/DDBJ databases">
        <title>The Genome Sequence of Ochroconis gallopava CBS43764.</title>
        <authorList>
            <consortium name="The Broad Institute Genomics Platform"/>
            <person name="Cuomo C."/>
            <person name="de Hoog S."/>
            <person name="Gorbushina A."/>
            <person name="Stielow B."/>
            <person name="Teixiera M."/>
            <person name="Abouelleil A."/>
            <person name="Chapman S.B."/>
            <person name="Priest M."/>
            <person name="Young S.K."/>
            <person name="Wortman J."/>
            <person name="Nusbaum C."/>
            <person name="Birren B."/>
        </authorList>
    </citation>
    <scope>NUCLEOTIDE SEQUENCE [LARGE SCALE GENOMIC DNA]</scope>
    <source>
        <strain evidence="6 7">CBS 43764</strain>
    </source>
</reference>
<feature type="repeat" description="RCC1" evidence="3">
    <location>
        <begin position="342"/>
        <end position="397"/>
    </location>
</feature>
<dbReference type="PROSITE" id="PS50012">
    <property type="entry name" value="RCC1_3"/>
    <property type="match status" value="6"/>
</dbReference>
<dbReference type="Proteomes" id="UP000053259">
    <property type="component" value="Unassembled WGS sequence"/>
</dbReference>
<dbReference type="STRING" id="253628.A0A0D1Z547"/>
<dbReference type="SUPFAM" id="SSF50985">
    <property type="entry name" value="RCC1/BLIP-II"/>
    <property type="match status" value="1"/>
</dbReference>
<dbReference type="InterPro" id="IPR058923">
    <property type="entry name" value="RCC1-like_dom"/>
</dbReference>
<feature type="compositionally biased region" description="Basic and acidic residues" evidence="4">
    <location>
        <begin position="101"/>
        <end position="123"/>
    </location>
</feature>
<dbReference type="AlphaFoldDB" id="A0A0D1Z547"/>
<feature type="repeat" description="RCC1" evidence="3">
    <location>
        <begin position="284"/>
        <end position="341"/>
    </location>
</feature>
<dbReference type="RefSeq" id="XP_016217956.1">
    <property type="nucleotide sequence ID" value="XM_016353861.1"/>
</dbReference>
<dbReference type="PANTHER" id="PTHR45982:SF1">
    <property type="entry name" value="REGULATOR OF CHROMOSOME CONDENSATION"/>
    <property type="match status" value="1"/>
</dbReference>
<dbReference type="VEuPathDB" id="FungiDB:PV09_01027"/>
<dbReference type="InParanoid" id="A0A0D1Z547"/>
<feature type="repeat" description="RCC1" evidence="3">
    <location>
        <begin position="151"/>
        <end position="205"/>
    </location>
</feature>
<evidence type="ECO:0000256" key="4">
    <source>
        <dbReference type="SAM" id="MobiDB-lite"/>
    </source>
</evidence>